<dbReference type="PANTHER" id="PTHR31355:SF8">
    <property type="entry name" value="TORTIFOLIA1-LIKE PROTEIN 3"/>
    <property type="match status" value="1"/>
</dbReference>
<dbReference type="InterPro" id="IPR033337">
    <property type="entry name" value="TORTIFOLIA1/SINE1-2"/>
</dbReference>
<dbReference type="PANTHER" id="PTHR31355">
    <property type="entry name" value="MICROTUBULE-ASSOCIATED PROTEIN TORTIFOLIA1"/>
    <property type="match status" value="1"/>
</dbReference>
<feature type="region of interest" description="Disordered" evidence="1">
    <location>
        <begin position="211"/>
        <end position="285"/>
    </location>
</feature>
<name>A0A804PT61_MAIZE</name>
<proteinExistence type="predicted"/>
<dbReference type="Gene3D" id="3.40.50.720">
    <property type="entry name" value="NAD(P)-binding Rossmann-like Domain"/>
    <property type="match status" value="1"/>
</dbReference>
<evidence type="ECO:0000259" key="2">
    <source>
        <dbReference type="Pfam" id="PF01370"/>
    </source>
</evidence>
<dbReference type="EnsemblPlants" id="Zm00001eb271670_T001">
    <property type="protein sequence ID" value="Zm00001eb271670_P001"/>
    <property type="gene ID" value="Zm00001eb271670"/>
</dbReference>
<dbReference type="Gramene" id="Zm00001eb271670_T001">
    <property type="protein sequence ID" value="Zm00001eb271670_P001"/>
    <property type="gene ID" value="Zm00001eb271670"/>
</dbReference>
<evidence type="ECO:0008006" key="6">
    <source>
        <dbReference type="Google" id="ProtNLM"/>
    </source>
</evidence>
<organism evidence="4 5">
    <name type="scientific">Zea mays</name>
    <name type="common">Maize</name>
    <dbReference type="NCBI Taxonomy" id="4577"/>
    <lineage>
        <taxon>Eukaryota</taxon>
        <taxon>Viridiplantae</taxon>
        <taxon>Streptophyta</taxon>
        <taxon>Embryophyta</taxon>
        <taxon>Tracheophyta</taxon>
        <taxon>Spermatophyta</taxon>
        <taxon>Magnoliopsida</taxon>
        <taxon>Liliopsida</taxon>
        <taxon>Poales</taxon>
        <taxon>Poaceae</taxon>
        <taxon>PACMAD clade</taxon>
        <taxon>Panicoideae</taxon>
        <taxon>Andropogonodae</taxon>
        <taxon>Andropogoneae</taxon>
        <taxon>Tripsacinae</taxon>
        <taxon>Zea</taxon>
    </lineage>
</organism>
<dbReference type="Proteomes" id="UP000007305">
    <property type="component" value="Chromosome 6"/>
</dbReference>
<dbReference type="InterPro" id="IPR057600">
    <property type="entry name" value="TORTIFOLIA1/SINE1-2_N"/>
</dbReference>
<dbReference type="Pfam" id="PF01370">
    <property type="entry name" value="Epimerase"/>
    <property type="match status" value="1"/>
</dbReference>
<feature type="domain" description="TORTIFOLIA1/SINE1-2 N-terminal" evidence="3">
    <location>
        <begin position="123"/>
        <end position="199"/>
    </location>
</feature>
<feature type="domain" description="NAD-dependent epimerase/dehydratase" evidence="2">
    <location>
        <begin position="373"/>
        <end position="514"/>
    </location>
</feature>
<feature type="compositionally biased region" description="Low complexity" evidence="1">
    <location>
        <begin position="73"/>
        <end position="99"/>
    </location>
</feature>
<dbReference type="InParanoid" id="A0A804PT61"/>
<keyword evidence="5" id="KW-1185">Reference proteome</keyword>
<protein>
    <recommendedName>
        <fullName evidence="6">UDP-glucuronate decarboxylase</fullName>
    </recommendedName>
</protein>
<evidence type="ECO:0000259" key="3">
    <source>
        <dbReference type="Pfam" id="PF24714"/>
    </source>
</evidence>
<dbReference type="AlphaFoldDB" id="A0A804PT61"/>
<reference evidence="4" key="2">
    <citation type="submission" date="2019-07" db="EMBL/GenBank/DDBJ databases">
        <authorList>
            <person name="Seetharam A."/>
            <person name="Woodhouse M."/>
            <person name="Cannon E."/>
        </authorList>
    </citation>
    <scope>NUCLEOTIDE SEQUENCE [LARGE SCALE GENOMIC DNA]</scope>
    <source>
        <strain evidence="4">cv. B73</strain>
    </source>
</reference>
<reference evidence="4" key="3">
    <citation type="submission" date="2021-05" db="UniProtKB">
        <authorList>
            <consortium name="EnsemblPlants"/>
        </authorList>
    </citation>
    <scope>IDENTIFICATION</scope>
    <source>
        <strain evidence="4">cv. B73</strain>
    </source>
</reference>
<feature type="region of interest" description="Disordered" evidence="1">
    <location>
        <begin position="340"/>
        <end position="364"/>
    </location>
</feature>
<dbReference type="Pfam" id="PF24714">
    <property type="entry name" value="TOR1L1_N"/>
    <property type="match status" value="1"/>
</dbReference>
<feature type="region of interest" description="Disordered" evidence="1">
    <location>
        <begin position="52"/>
        <end position="127"/>
    </location>
</feature>
<sequence length="516" mass="56602">MGPAPREPMKQRVNRCLLRLSDRDTEAMAMAELNADEMPVFVAAVSDARPTDRTPLRKLGYHTWPPHCASSGTRTPPCASRSTSRTSARSWPPRSSPSRPQSPPTTSPRTSGSSSRASTSSSGSGAASAAVPCLRDVLTADDWVARKVAAEALALLALEHGDDLVSHKSSCITVFEAKRFDKVKIVCESMNRLIEAWKEIPDLDEEVCSLPSSQSRSSLSDTASDGRYPADSSGSTSSPSITRRNSWPTNRQPQPDGSNNAINRKGSPPSIVAKKNLPSSHRSTDQFKKFEDMVVVTMAPDATPIKMVAEEKLLKEGNVRERLEARRVLFQKTGDKGYKKVAGPKSGSRVVPYSGEGDGDSEETVEIEDAPEEFQSAHKDEDLSNIRMQLVQIENQQANVTEPLLVEVDQIYHLACPASPIFYKHNPVKTNVIGTLNMLGLAKRVGARILLTSTSEVYGVTSCYDEGKRVVETLMFDYHRQHGIEIRIARIFNTYGPRMNIDDGCVVSNFIDQAVR</sequence>
<reference evidence="5" key="1">
    <citation type="journal article" date="2009" name="Science">
        <title>The B73 maize genome: complexity, diversity, and dynamics.</title>
        <authorList>
            <person name="Schnable P.S."/>
            <person name="Ware D."/>
            <person name="Fulton R.S."/>
            <person name="Stein J.C."/>
            <person name="Wei F."/>
            <person name="Pasternak S."/>
            <person name="Liang C."/>
            <person name="Zhang J."/>
            <person name="Fulton L."/>
            <person name="Graves T.A."/>
            <person name="Minx P."/>
            <person name="Reily A.D."/>
            <person name="Courtney L."/>
            <person name="Kruchowski S.S."/>
            <person name="Tomlinson C."/>
            <person name="Strong C."/>
            <person name="Delehaunty K."/>
            <person name="Fronick C."/>
            <person name="Courtney B."/>
            <person name="Rock S.M."/>
            <person name="Belter E."/>
            <person name="Du F."/>
            <person name="Kim K."/>
            <person name="Abbott R.M."/>
            <person name="Cotton M."/>
            <person name="Levy A."/>
            <person name="Marchetto P."/>
            <person name="Ochoa K."/>
            <person name="Jackson S.M."/>
            <person name="Gillam B."/>
            <person name="Chen W."/>
            <person name="Yan L."/>
            <person name="Higginbotham J."/>
            <person name="Cardenas M."/>
            <person name="Waligorski J."/>
            <person name="Applebaum E."/>
            <person name="Phelps L."/>
            <person name="Falcone J."/>
            <person name="Kanchi K."/>
            <person name="Thane T."/>
            <person name="Scimone A."/>
            <person name="Thane N."/>
            <person name="Henke J."/>
            <person name="Wang T."/>
            <person name="Ruppert J."/>
            <person name="Shah N."/>
            <person name="Rotter K."/>
            <person name="Hodges J."/>
            <person name="Ingenthron E."/>
            <person name="Cordes M."/>
            <person name="Kohlberg S."/>
            <person name="Sgro J."/>
            <person name="Delgado B."/>
            <person name="Mead K."/>
            <person name="Chinwalla A."/>
            <person name="Leonard S."/>
            <person name="Crouse K."/>
            <person name="Collura K."/>
            <person name="Kudrna D."/>
            <person name="Currie J."/>
            <person name="He R."/>
            <person name="Angelova A."/>
            <person name="Rajasekar S."/>
            <person name="Mueller T."/>
            <person name="Lomeli R."/>
            <person name="Scara G."/>
            <person name="Ko A."/>
            <person name="Delaney K."/>
            <person name="Wissotski M."/>
            <person name="Lopez G."/>
            <person name="Campos D."/>
            <person name="Braidotti M."/>
            <person name="Ashley E."/>
            <person name="Golser W."/>
            <person name="Kim H."/>
            <person name="Lee S."/>
            <person name="Lin J."/>
            <person name="Dujmic Z."/>
            <person name="Kim W."/>
            <person name="Talag J."/>
            <person name="Zuccolo A."/>
            <person name="Fan C."/>
            <person name="Sebastian A."/>
            <person name="Kramer M."/>
            <person name="Spiegel L."/>
            <person name="Nascimento L."/>
            <person name="Zutavern T."/>
            <person name="Miller B."/>
            <person name="Ambroise C."/>
            <person name="Muller S."/>
            <person name="Spooner W."/>
            <person name="Narechania A."/>
            <person name="Ren L."/>
            <person name="Wei S."/>
            <person name="Kumari S."/>
            <person name="Faga B."/>
            <person name="Levy M.J."/>
            <person name="McMahan L."/>
            <person name="Van Buren P."/>
            <person name="Vaughn M.W."/>
            <person name="Ying K."/>
            <person name="Yeh C.-T."/>
            <person name="Emrich S.J."/>
            <person name="Jia Y."/>
            <person name="Kalyanaraman A."/>
            <person name="Hsia A.-P."/>
            <person name="Barbazuk W.B."/>
            <person name="Baucom R.S."/>
            <person name="Brutnell T.P."/>
            <person name="Carpita N.C."/>
            <person name="Chaparro C."/>
            <person name="Chia J.-M."/>
            <person name="Deragon J.-M."/>
            <person name="Estill J.C."/>
            <person name="Fu Y."/>
            <person name="Jeddeloh J.A."/>
            <person name="Han Y."/>
            <person name="Lee H."/>
            <person name="Li P."/>
            <person name="Lisch D.R."/>
            <person name="Liu S."/>
            <person name="Liu Z."/>
            <person name="Nagel D.H."/>
            <person name="McCann M.C."/>
            <person name="SanMiguel P."/>
            <person name="Myers A.M."/>
            <person name="Nettleton D."/>
            <person name="Nguyen J."/>
            <person name="Penning B.W."/>
            <person name="Ponnala L."/>
            <person name="Schneider K.L."/>
            <person name="Schwartz D.C."/>
            <person name="Sharma A."/>
            <person name="Soderlund C."/>
            <person name="Springer N.M."/>
            <person name="Sun Q."/>
            <person name="Wang H."/>
            <person name="Waterman M."/>
            <person name="Westerman R."/>
            <person name="Wolfgruber T.K."/>
            <person name="Yang L."/>
            <person name="Yu Y."/>
            <person name="Zhang L."/>
            <person name="Zhou S."/>
            <person name="Zhu Q."/>
            <person name="Bennetzen J.L."/>
            <person name="Dawe R.K."/>
            <person name="Jiang J."/>
            <person name="Jiang N."/>
            <person name="Presting G.G."/>
            <person name="Wessler S.R."/>
            <person name="Aluru S."/>
            <person name="Martienssen R.A."/>
            <person name="Clifton S.W."/>
            <person name="McCombie W.R."/>
            <person name="Wing R.A."/>
            <person name="Wilson R.K."/>
        </authorList>
    </citation>
    <scope>NUCLEOTIDE SEQUENCE [LARGE SCALE GENOMIC DNA]</scope>
    <source>
        <strain evidence="5">cv. B73</strain>
    </source>
</reference>
<dbReference type="GO" id="GO:0005874">
    <property type="term" value="C:microtubule"/>
    <property type="evidence" value="ECO:0007669"/>
    <property type="project" value="InterPro"/>
</dbReference>
<dbReference type="InterPro" id="IPR036291">
    <property type="entry name" value="NAD(P)-bd_dom_sf"/>
</dbReference>
<feature type="compositionally biased region" description="Low complexity" evidence="1">
    <location>
        <begin position="211"/>
        <end position="223"/>
    </location>
</feature>
<evidence type="ECO:0000313" key="4">
    <source>
        <dbReference type="EnsemblPlants" id="Zm00001eb271670_P001"/>
    </source>
</evidence>
<feature type="compositionally biased region" description="Low complexity" evidence="1">
    <location>
        <begin position="107"/>
        <end position="127"/>
    </location>
</feature>
<accession>A0A804PT61</accession>
<feature type="compositionally biased region" description="Polar residues" evidence="1">
    <location>
        <begin position="241"/>
        <end position="262"/>
    </location>
</feature>
<dbReference type="InterPro" id="IPR001509">
    <property type="entry name" value="Epimerase_deHydtase"/>
</dbReference>
<evidence type="ECO:0000256" key="1">
    <source>
        <dbReference type="SAM" id="MobiDB-lite"/>
    </source>
</evidence>
<evidence type="ECO:0000313" key="5">
    <source>
        <dbReference type="Proteomes" id="UP000007305"/>
    </source>
</evidence>
<dbReference type="SUPFAM" id="SSF51735">
    <property type="entry name" value="NAD(P)-binding Rossmann-fold domains"/>
    <property type="match status" value="1"/>
</dbReference>
<dbReference type="GO" id="GO:0008017">
    <property type="term" value="F:microtubule binding"/>
    <property type="evidence" value="ECO:0000318"/>
    <property type="project" value="GO_Central"/>
</dbReference>